<dbReference type="InterPro" id="IPR048136">
    <property type="entry name" value="STM3941-like"/>
</dbReference>
<evidence type="ECO:0000256" key="1">
    <source>
        <dbReference type="SAM" id="Phobius"/>
    </source>
</evidence>
<accession>A0A7X9YIY4</accession>
<feature type="transmembrane region" description="Helical" evidence="1">
    <location>
        <begin position="38"/>
        <end position="59"/>
    </location>
</feature>
<organism evidence="2 3">
    <name type="scientific">Collinsella acetigenes</name>
    <dbReference type="NCBI Taxonomy" id="2713419"/>
    <lineage>
        <taxon>Bacteria</taxon>
        <taxon>Bacillati</taxon>
        <taxon>Actinomycetota</taxon>
        <taxon>Coriobacteriia</taxon>
        <taxon>Coriobacteriales</taxon>
        <taxon>Coriobacteriaceae</taxon>
        <taxon>Collinsella</taxon>
    </lineage>
</organism>
<sequence length="187" mass="21278">MEKREIYTSIRKTIMIMVSYVLIAVAVSALVFTQTDLLILKVFGVLIDVIIAGAFMFTFRKMLNRKPLFVFDENGVTDYSKPEDIITLPWNQLVSVGLKAANSNDLMLNIVGYKTADQLENITPEIRQQLAANDNKAYYALEVSGLWVARKDIRETFEWMKETVPALNGEVQFVDFEDPLAKLGKKF</sequence>
<evidence type="ECO:0000313" key="3">
    <source>
        <dbReference type="Proteomes" id="UP000546970"/>
    </source>
</evidence>
<reference evidence="2 3" key="1">
    <citation type="submission" date="2020-04" db="EMBL/GenBank/DDBJ databases">
        <title>Collinsella sp. KGMB02528 nov., an anaerobic actinobacterium isolated from human feces.</title>
        <authorList>
            <person name="Han K.-I."/>
            <person name="Eom M.K."/>
            <person name="Kim J.-S."/>
            <person name="Lee K.C."/>
            <person name="Suh M.K."/>
            <person name="Park S.-H."/>
            <person name="Lee J.H."/>
            <person name="Kang S.W."/>
            <person name="Park J.-E."/>
            <person name="Oh B.S."/>
            <person name="Yu S.Y."/>
            <person name="Choi S.-H."/>
            <person name="Lee D.H."/>
            <person name="Yoon H."/>
            <person name="Kim B.-Y."/>
            <person name="Lee J.H."/>
            <person name="Lee J.-S."/>
        </authorList>
    </citation>
    <scope>NUCLEOTIDE SEQUENCE [LARGE SCALE GENOMIC DNA]</scope>
    <source>
        <strain evidence="2 3">KGMB02528</strain>
    </source>
</reference>
<dbReference type="Proteomes" id="UP000546970">
    <property type="component" value="Unassembled WGS sequence"/>
</dbReference>
<comment type="caution">
    <text evidence="2">The sequence shown here is derived from an EMBL/GenBank/DDBJ whole genome shotgun (WGS) entry which is preliminary data.</text>
</comment>
<dbReference type="AlphaFoldDB" id="A0A7X9YIY4"/>
<feature type="transmembrane region" description="Helical" evidence="1">
    <location>
        <begin position="12"/>
        <end position="32"/>
    </location>
</feature>
<dbReference type="NCBIfam" id="NF041635">
    <property type="entry name" value="STM3941_fam"/>
    <property type="match status" value="1"/>
</dbReference>
<dbReference type="RefSeq" id="WP_169277893.1">
    <property type="nucleotide sequence ID" value="NZ_JABBCP010000007.1"/>
</dbReference>
<keyword evidence="3" id="KW-1185">Reference proteome</keyword>
<keyword evidence="1" id="KW-0812">Transmembrane</keyword>
<keyword evidence="1" id="KW-1133">Transmembrane helix</keyword>
<evidence type="ECO:0000313" key="2">
    <source>
        <dbReference type="EMBL" id="NMF56344.1"/>
    </source>
</evidence>
<proteinExistence type="predicted"/>
<protein>
    <submittedName>
        <fullName evidence="2">Uncharacterized protein</fullName>
    </submittedName>
</protein>
<gene>
    <name evidence="2" type="ORF">HF320_08420</name>
</gene>
<keyword evidence="1" id="KW-0472">Membrane</keyword>
<dbReference type="EMBL" id="JABBCP010000007">
    <property type="protein sequence ID" value="NMF56344.1"/>
    <property type="molecule type" value="Genomic_DNA"/>
</dbReference>
<name>A0A7X9YIY4_9ACTN</name>